<reference evidence="1 2" key="1">
    <citation type="submission" date="2020-09" db="EMBL/GenBank/DDBJ databases">
        <title>De no assembly of potato wild relative species, Solanum commersonii.</title>
        <authorList>
            <person name="Cho K."/>
        </authorList>
    </citation>
    <scope>NUCLEOTIDE SEQUENCE [LARGE SCALE GENOMIC DNA]</scope>
    <source>
        <strain evidence="1">LZ3.2</strain>
        <tissue evidence="1">Leaf</tissue>
    </source>
</reference>
<accession>A0A9J5WCL5</accession>
<evidence type="ECO:0000313" key="2">
    <source>
        <dbReference type="Proteomes" id="UP000824120"/>
    </source>
</evidence>
<gene>
    <name evidence="1" type="ORF">H5410_063191</name>
</gene>
<sequence>MEHMKKRQIVADQVLQRIYMIEEYVLSAMTIQETVSLFLVVIVQLANINLCCLDSPKMKSHLCWIPKLLELWCECPIQVTDLEVGSSTF</sequence>
<protein>
    <submittedName>
        <fullName evidence="1">Uncharacterized protein</fullName>
    </submittedName>
</protein>
<name>A0A9J5WCL5_SOLCO</name>
<comment type="caution">
    <text evidence="1">The sequence shown here is derived from an EMBL/GenBank/DDBJ whole genome shotgun (WGS) entry which is preliminary data.</text>
</comment>
<dbReference type="EMBL" id="JACXVP010000012">
    <property type="protein sequence ID" value="KAG5573425.1"/>
    <property type="molecule type" value="Genomic_DNA"/>
</dbReference>
<evidence type="ECO:0000313" key="1">
    <source>
        <dbReference type="EMBL" id="KAG5573425.1"/>
    </source>
</evidence>
<dbReference type="AlphaFoldDB" id="A0A9J5WCL5"/>
<keyword evidence="2" id="KW-1185">Reference proteome</keyword>
<dbReference type="Proteomes" id="UP000824120">
    <property type="component" value="Chromosome 12"/>
</dbReference>
<organism evidence="1 2">
    <name type="scientific">Solanum commersonii</name>
    <name type="common">Commerson's wild potato</name>
    <name type="synonym">Commerson's nightshade</name>
    <dbReference type="NCBI Taxonomy" id="4109"/>
    <lineage>
        <taxon>Eukaryota</taxon>
        <taxon>Viridiplantae</taxon>
        <taxon>Streptophyta</taxon>
        <taxon>Embryophyta</taxon>
        <taxon>Tracheophyta</taxon>
        <taxon>Spermatophyta</taxon>
        <taxon>Magnoliopsida</taxon>
        <taxon>eudicotyledons</taxon>
        <taxon>Gunneridae</taxon>
        <taxon>Pentapetalae</taxon>
        <taxon>asterids</taxon>
        <taxon>lamiids</taxon>
        <taxon>Solanales</taxon>
        <taxon>Solanaceae</taxon>
        <taxon>Solanoideae</taxon>
        <taxon>Solaneae</taxon>
        <taxon>Solanum</taxon>
    </lineage>
</organism>
<proteinExistence type="predicted"/>